<evidence type="ECO:0000259" key="2">
    <source>
        <dbReference type="PROSITE" id="PS51736"/>
    </source>
</evidence>
<dbReference type="OrthoDB" id="9769353at2"/>
<dbReference type="AlphaFoldDB" id="A0A1W1ZNV5"/>
<feature type="domain" description="Recombinase" evidence="3">
    <location>
        <begin position="178"/>
        <end position="304"/>
    </location>
</feature>
<dbReference type="InterPro" id="IPR038109">
    <property type="entry name" value="DNA_bind_recomb_sf"/>
</dbReference>
<dbReference type="PROSITE" id="PS51737">
    <property type="entry name" value="RECOMBINASE_DNA_BIND"/>
    <property type="match status" value="1"/>
</dbReference>
<gene>
    <name evidence="4" type="ORF">SAMN02745168_1260</name>
</gene>
<keyword evidence="5" id="KW-1185">Reference proteome</keyword>
<dbReference type="Pfam" id="PF00239">
    <property type="entry name" value="Resolvase"/>
    <property type="match status" value="1"/>
</dbReference>
<dbReference type="InterPro" id="IPR050639">
    <property type="entry name" value="SSR_resolvase"/>
</dbReference>
<dbReference type="Gene3D" id="3.40.50.1390">
    <property type="entry name" value="Resolvase, N-terminal catalytic domain"/>
    <property type="match status" value="1"/>
</dbReference>
<dbReference type="SUPFAM" id="SSF53041">
    <property type="entry name" value="Resolvase-like"/>
    <property type="match status" value="1"/>
</dbReference>
<dbReference type="InterPro" id="IPR006119">
    <property type="entry name" value="Resolv_N"/>
</dbReference>
<dbReference type="Proteomes" id="UP000192790">
    <property type="component" value="Unassembled WGS sequence"/>
</dbReference>
<protein>
    <submittedName>
        <fullName evidence="4">Site-specific DNA recombinase</fullName>
    </submittedName>
</protein>
<dbReference type="Gene3D" id="3.90.1750.20">
    <property type="entry name" value="Putative Large Serine Recombinase, Chain B, Domain 2"/>
    <property type="match status" value="1"/>
</dbReference>
<evidence type="ECO:0000256" key="1">
    <source>
        <dbReference type="SAM" id="Coils"/>
    </source>
</evidence>
<dbReference type="PANTHER" id="PTHR30461">
    <property type="entry name" value="DNA-INVERTASE FROM LAMBDOID PROPHAGE"/>
    <property type="match status" value="1"/>
</dbReference>
<dbReference type="STRING" id="1122930.SAMN02745168_1260"/>
<keyword evidence="1" id="KW-0175">Coiled coil</keyword>
<dbReference type="InterPro" id="IPR036162">
    <property type="entry name" value="Resolvase-like_N_sf"/>
</dbReference>
<dbReference type="Pfam" id="PF07508">
    <property type="entry name" value="Recombinase"/>
    <property type="match status" value="1"/>
</dbReference>
<evidence type="ECO:0000313" key="5">
    <source>
        <dbReference type="Proteomes" id="UP000192790"/>
    </source>
</evidence>
<dbReference type="CDD" id="cd00338">
    <property type="entry name" value="Ser_Recombinase"/>
    <property type="match status" value="1"/>
</dbReference>
<feature type="domain" description="Resolvase/invertase-type recombinase catalytic" evidence="2">
    <location>
        <begin position="22"/>
        <end position="170"/>
    </location>
</feature>
<dbReference type="PROSITE" id="PS51736">
    <property type="entry name" value="RECOMBINASES_3"/>
    <property type="match status" value="1"/>
</dbReference>
<dbReference type="Pfam" id="PF13408">
    <property type="entry name" value="Zn_ribbon_recom"/>
    <property type="match status" value="1"/>
</dbReference>
<organism evidence="4 5">
    <name type="scientific">Papillibacter cinnamivorans DSM 12816</name>
    <dbReference type="NCBI Taxonomy" id="1122930"/>
    <lineage>
        <taxon>Bacteria</taxon>
        <taxon>Bacillati</taxon>
        <taxon>Bacillota</taxon>
        <taxon>Clostridia</taxon>
        <taxon>Eubacteriales</taxon>
        <taxon>Oscillospiraceae</taxon>
        <taxon>Papillibacter</taxon>
    </lineage>
</organism>
<evidence type="ECO:0000259" key="3">
    <source>
        <dbReference type="PROSITE" id="PS51737"/>
    </source>
</evidence>
<sequence>MDLYRLKQELEAGRTIYDLPLRVSYYARVSTEKDEQLHSLKAQVEYFSGFIRRNPNWVLVGGYVDEGLSGTSVIKRENFLRMLEDARLGRFDFLVTKEISRFSRSTLDSIRYTRELLGCGVGVLFQSDNINTLAPDAELRLAILSSIAQDEVRKISERVTFGFRRAVERGVVLGNGSIWGYRKEDGRLIVKEDEAVLVREIFELYADRGMSIRGVCAHLSQRGLKNSRGGDFSFSTIRGILSNPKYKGYYCGGKSRKLDYREAARARLDPSEWVLYKDEDTVPPIVSEELWDRAGRMLDARGGKGKGSAPCRSLYPYSGKLFCSVHGAPFYRAAYRGAGGLREVWQCREYASGGRAACSVPVVYTEELDRLLREALELAGVRREELARALADLLSEPAVSPVREKERSSLLRERGRLSARKDRLLDLCVRGSLSEEEFRERNEGFNRELESLAARLEALESSVPEEKPLSVETLLSAAAAALELSGGFDRALADTLLDRAEVSAGEGGAVLVTAKLRFLKEPLSFVIRRCRGKASVCSVQYI</sequence>
<dbReference type="InterPro" id="IPR025827">
    <property type="entry name" value="Zn_ribbon_recom_dom"/>
</dbReference>
<proteinExistence type="predicted"/>
<reference evidence="4 5" key="1">
    <citation type="submission" date="2017-04" db="EMBL/GenBank/DDBJ databases">
        <authorList>
            <person name="Afonso C.L."/>
            <person name="Miller P.J."/>
            <person name="Scott M.A."/>
            <person name="Spackman E."/>
            <person name="Goraichik I."/>
            <person name="Dimitrov K.M."/>
            <person name="Suarez D.L."/>
            <person name="Swayne D.E."/>
        </authorList>
    </citation>
    <scope>NUCLEOTIDE SEQUENCE [LARGE SCALE GENOMIC DNA]</scope>
    <source>
        <strain evidence="4 5">DSM 12816</strain>
    </source>
</reference>
<dbReference type="GO" id="GO:0000150">
    <property type="term" value="F:DNA strand exchange activity"/>
    <property type="evidence" value="ECO:0007669"/>
    <property type="project" value="InterPro"/>
</dbReference>
<dbReference type="PANTHER" id="PTHR30461:SF23">
    <property type="entry name" value="DNA RECOMBINASE-RELATED"/>
    <property type="match status" value="1"/>
</dbReference>
<dbReference type="EMBL" id="FWXW01000002">
    <property type="protein sequence ID" value="SMC50076.1"/>
    <property type="molecule type" value="Genomic_DNA"/>
</dbReference>
<dbReference type="SMART" id="SM00857">
    <property type="entry name" value="Resolvase"/>
    <property type="match status" value="1"/>
</dbReference>
<name>A0A1W1ZNV5_9FIRM</name>
<dbReference type="InterPro" id="IPR011109">
    <property type="entry name" value="DNA_bind_recombinase_dom"/>
</dbReference>
<accession>A0A1W1ZNV5</accession>
<evidence type="ECO:0000313" key="4">
    <source>
        <dbReference type="EMBL" id="SMC50076.1"/>
    </source>
</evidence>
<dbReference type="RefSeq" id="WP_084233872.1">
    <property type="nucleotide sequence ID" value="NZ_FWXW01000002.1"/>
</dbReference>
<feature type="coiled-coil region" evidence="1">
    <location>
        <begin position="435"/>
        <end position="462"/>
    </location>
</feature>
<dbReference type="GO" id="GO:0003677">
    <property type="term" value="F:DNA binding"/>
    <property type="evidence" value="ECO:0007669"/>
    <property type="project" value="InterPro"/>
</dbReference>